<evidence type="ECO:0000256" key="2">
    <source>
        <dbReference type="ARBA" id="ARBA00022827"/>
    </source>
</evidence>
<feature type="domain" description="FAD/NAD(P)-binding" evidence="4">
    <location>
        <begin position="40"/>
        <end position="142"/>
    </location>
</feature>
<dbReference type="FunFam" id="3.50.50.60:FF:000234">
    <property type="entry name" value="Flavocytochrome C sulfide dehydrogenase"/>
    <property type="match status" value="1"/>
</dbReference>
<keyword evidence="8" id="KW-1185">Reference proteome</keyword>
<organism evidence="7 8">
    <name type="scientific">Thiomicrospira cyclica (strain DSM 14477 / JCM 11371 / ALM1)</name>
    <name type="common">Thioalkalimicrobium cyclicum</name>
    <dbReference type="NCBI Taxonomy" id="717773"/>
    <lineage>
        <taxon>Bacteria</taxon>
        <taxon>Pseudomonadati</taxon>
        <taxon>Pseudomonadota</taxon>
        <taxon>Gammaproteobacteria</taxon>
        <taxon>Thiotrichales</taxon>
        <taxon>Piscirickettsiaceae</taxon>
        <taxon>Thiomicrospira</taxon>
    </lineage>
</organism>
<dbReference type="Gene3D" id="3.50.50.60">
    <property type="entry name" value="FAD/NAD(P)-binding domain"/>
    <property type="match status" value="2"/>
</dbReference>
<keyword evidence="3" id="KW-0732">Signal</keyword>
<evidence type="ECO:0000259" key="6">
    <source>
        <dbReference type="Pfam" id="PF21706"/>
    </source>
</evidence>
<name>F6DB40_THICA</name>
<dbReference type="InterPro" id="IPR015323">
    <property type="entry name" value="FlavoCytC_S_DH_flav-bd"/>
</dbReference>
<dbReference type="STRING" id="717773.Thicy_0004"/>
<accession>F6DB40</accession>
<dbReference type="AlphaFoldDB" id="F6DB40"/>
<dbReference type="eggNOG" id="COG0446">
    <property type="taxonomic scope" value="Bacteria"/>
</dbReference>
<evidence type="ECO:0000313" key="8">
    <source>
        <dbReference type="Proteomes" id="UP000009232"/>
    </source>
</evidence>
<dbReference type="PANTHER" id="PTHR43755:SF1">
    <property type="entry name" value="FAD-DEPENDENT PYRIDINE NUCLEOTIDE-DISULPHIDE OXIDOREDUCTASE"/>
    <property type="match status" value="1"/>
</dbReference>
<dbReference type="InterPro" id="IPR016156">
    <property type="entry name" value="FAD/NAD-linked_Rdtase_dimer_sf"/>
</dbReference>
<keyword evidence="2" id="KW-0274">FAD</keyword>
<dbReference type="RefSeq" id="WP_013834569.1">
    <property type="nucleotide sequence ID" value="NC_015581.1"/>
</dbReference>
<dbReference type="InterPro" id="IPR036188">
    <property type="entry name" value="FAD/NAD-bd_sf"/>
</dbReference>
<sequence length="430" mass="46232">MKKLKLSRRQAIQLAAAGVAMPTAFALSGCETTGRKGAGHVVVIGGGFGGGATAKYLKRYNPELNVTMIEPNTTYVTCPGSNWVLAGFTEMNEITHNYDAAKKNGINVVHEMVANVDPAKQTVTLASGKTMSYDRLVMSPGIDFKWDVHAGISQAAETAMPHAYKAGPQTLLLRDQLRAMPDGGTFVMVPPPNPFRCPPGPYERAAMVAHYLKNNKPKSKILILDQKNAFSKQGLFQKGWELNYGQMIEWVSMDDGGRLNSIDVAGKTIDAAYGKVKGDVVNYIPPQRAGKLAQTTGLTNDSGFCPVNQITFESTIHKNIHVIGDASIASPMPKSGHSAVSQAKATAANIVLAMQGEEPIWAKNVNTCYSLVTPDYAISVAAIYDIVDGKIAAVQGAGGVSPGDADAEYRRTEANYTRGWYRSITDEVWS</sequence>
<dbReference type="PANTHER" id="PTHR43755">
    <property type="match status" value="1"/>
</dbReference>
<dbReference type="PROSITE" id="PS51257">
    <property type="entry name" value="PROKAR_LIPOPROTEIN"/>
    <property type="match status" value="1"/>
</dbReference>
<evidence type="ECO:0000256" key="1">
    <source>
        <dbReference type="ARBA" id="ARBA00022630"/>
    </source>
</evidence>
<dbReference type="OrthoDB" id="9802771at2"/>
<evidence type="ECO:0000256" key="3">
    <source>
        <dbReference type="SAM" id="SignalP"/>
    </source>
</evidence>
<dbReference type="InterPro" id="IPR037092">
    <property type="entry name" value="FlavoCytC_S_DH_flav-bd_sf"/>
</dbReference>
<feature type="domain" description="Flavocytochrome c sulphide dehydrogenase flavin-binding" evidence="5">
    <location>
        <begin position="365"/>
        <end position="429"/>
    </location>
</feature>
<feature type="signal peptide" evidence="3">
    <location>
        <begin position="1"/>
        <end position="26"/>
    </location>
</feature>
<dbReference type="InterPro" id="IPR023753">
    <property type="entry name" value="FAD/NAD-binding_dom"/>
</dbReference>
<dbReference type="EMBL" id="CP002776">
    <property type="protein sequence ID" value="AEG30780.1"/>
    <property type="molecule type" value="Genomic_DNA"/>
</dbReference>
<dbReference type="HOGENOM" id="CLU_030742_0_0_6"/>
<gene>
    <name evidence="7" type="ordered locus">Thicy_0004</name>
</gene>
<dbReference type="GO" id="GO:0016491">
    <property type="term" value="F:oxidoreductase activity"/>
    <property type="evidence" value="ECO:0007669"/>
    <property type="project" value="InterPro"/>
</dbReference>
<dbReference type="Gene3D" id="3.90.760.10">
    <property type="entry name" value="Flavocytochrome c sulphide dehydrogenase, flavin-binding domain"/>
    <property type="match status" value="1"/>
</dbReference>
<dbReference type="InterPro" id="IPR049386">
    <property type="entry name" value="FCSD_central"/>
</dbReference>
<feature type="chain" id="PRO_5003333134" evidence="3">
    <location>
        <begin position="27"/>
        <end position="430"/>
    </location>
</feature>
<dbReference type="SUPFAM" id="SSF51905">
    <property type="entry name" value="FAD/NAD(P)-binding domain"/>
    <property type="match status" value="2"/>
</dbReference>
<dbReference type="KEGG" id="tcy:Thicy_0004"/>
<keyword evidence="1" id="KW-0285">Flavoprotein</keyword>
<evidence type="ECO:0000259" key="5">
    <source>
        <dbReference type="Pfam" id="PF09242"/>
    </source>
</evidence>
<dbReference type="Proteomes" id="UP000009232">
    <property type="component" value="Chromosome"/>
</dbReference>
<dbReference type="Pfam" id="PF21706">
    <property type="entry name" value="FCSD_central"/>
    <property type="match status" value="1"/>
</dbReference>
<dbReference type="InterPro" id="IPR052541">
    <property type="entry name" value="SQRD"/>
</dbReference>
<proteinExistence type="predicted"/>
<dbReference type="Pfam" id="PF09242">
    <property type="entry name" value="FCSD-flav_bind"/>
    <property type="match status" value="1"/>
</dbReference>
<evidence type="ECO:0000259" key="4">
    <source>
        <dbReference type="Pfam" id="PF07992"/>
    </source>
</evidence>
<dbReference type="GO" id="GO:0050660">
    <property type="term" value="F:flavin adenine dinucleotide binding"/>
    <property type="evidence" value="ECO:0007669"/>
    <property type="project" value="InterPro"/>
</dbReference>
<reference evidence="7 8" key="1">
    <citation type="submission" date="2011-05" db="EMBL/GenBank/DDBJ databases">
        <title>Complete sequence of Thioalkalimicrobium cyclicum ALM1.</title>
        <authorList>
            <consortium name="US DOE Joint Genome Institute"/>
            <person name="Lucas S."/>
            <person name="Han J."/>
            <person name="Lapidus A."/>
            <person name="Cheng J.-F."/>
            <person name="Goodwin L."/>
            <person name="Pitluck S."/>
            <person name="Peters L."/>
            <person name="Mikhailova N."/>
            <person name="Davenport K."/>
            <person name="Han C."/>
            <person name="Tapia R."/>
            <person name="Land M."/>
            <person name="Hauser L."/>
            <person name="Kyrpides N."/>
            <person name="Ivanova N."/>
            <person name="Pagani I."/>
            <person name="Kappler U."/>
            <person name="Woyke T."/>
        </authorList>
    </citation>
    <scope>NUCLEOTIDE SEQUENCE [LARGE SCALE GENOMIC DNA]</scope>
    <source>
        <strain evidence="8">DSM 14477 / JCM 11371 / ALM1</strain>
    </source>
</reference>
<feature type="domain" description="Sulfide dehydrogenase [flavocytochrome c] flavoprotein chain central" evidence="6">
    <location>
        <begin position="170"/>
        <end position="285"/>
    </location>
</feature>
<dbReference type="SUPFAM" id="SSF55424">
    <property type="entry name" value="FAD/NAD-linked reductases, dimerisation (C-terminal) domain"/>
    <property type="match status" value="1"/>
</dbReference>
<dbReference type="Pfam" id="PF07992">
    <property type="entry name" value="Pyr_redox_2"/>
    <property type="match status" value="1"/>
</dbReference>
<protein>
    <submittedName>
        <fullName evidence="7">Flavocytochrome c sulphide dehydrogenase flavin-binding protein</fullName>
    </submittedName>
</protein>
<evidence type="ECO:0000313" key="7">
    <source>
        <dbReference type="EMBL" id="AEG30780.1"/>
    </source>
</evidence>